<accession>G0P4R0</accession>
<evidence type="ECO:0000256" key="1">
    <source>
        <dbReference type="SAM" id="SignalP"/>
    </source>
</evidence>
<gene>
    <name evidence="2" type="ORF">CAEBREN_23631</name>
</gene>
<dbReference type="HOGENOM" id="CLU_1817464_0_0_1"/>
<organism evidence="3">
    <name type="scientific">Caenorhabditis brenneri</name>
    <name type="common">Nematode worm</name>
    <dbReference type="NCBI Taxonomy" id="135651"/>
    <lineage>
        <taxon>Eukaryota</taxon>
        <taxon>Metazoa</taxon>
        <taxon>Ecdysozoa</taxon>
        <taxon>Nematoda</taxon>
        <taxon>Chromadorea</taxon>
        <taxon>Rhabditida</taxon>
        <taxon>Rhabditina</taxon>
        <taxon>Rhabditomorpha</taxon>
        <taxon>Rhabditoidea</taxon>
        <taxon>Rhabditidae</taxon>
        <taxon>Peloderinae</taxon>
        <taxon>Caenorhabditis</taxon>
    </lineage>
</organism>
<feature type="signal peptide" evidence="1">
    <location>
        <begin position="1"/>
        <end position="20"/>
    </location>
</feature>
<dbReference type="AlphaFoldDB" id="G0P4R0"/>
<evidence type="ECO:0000313" key="3">
    <source>
        <dbReference type="Proteomes" id="UP000008068"/>
    </source>
</evidence>
<feature type="chain" id="PRO_5003406286" evidence="1">
    <location>
        <begin position="21"/>
        <end position="142"/>
    </location>
</feature>
<name>G0P4R0_CAEBE</name>
<sequence length="142" mass="16116">MSFKPWLFLVLFALIGGVKTQQSSISPLDDEYVDSEIIDQGKEDAGEKRRNCWEMGGVTYNREEFDKNFDRISALKKVEKSVGNVTVYNFGSQFKTKKGGYVLQGTATTTSWMVFDGVLIKTHGRMMQRGFITVNVFYTTNV</sequence>
<dbReference type="InParanoid" id="G0P4R0"/>
<keyword evidence="1" id="KW-0732">Signal</keyword>
<keyword evidence="3" id="KW-1185">Reference proteome</keyword>
<proteinExistence type="predicted"/>
<dbReference type="Proteomes" id="UP000008068">
    <property type="component" value="Unassembled WGS sequence"/>
</dbReference>
<evidence type="ECO:0000313" key="2">
    <source>
        <dbReference type="EMBL" id="EGT45052.1"/>
    </source>
</evidence>
<protein>
    <submittedName>
        <fullName evidence="2">Uncharacterized protein</fullName>
    </submittedName>
</protein>
<reference evidence="3" key="1">
    <citation type="submission" date="2011-07" db="EMBL/GenBank/DDBJ databases">
        <authorList>
            <consortium name="Caenorhabditis brenneri Sequencing and Analysis Consortium"/>
            <person name="Wilson R.K."/>
        </authorList>
    </citation>
    <scope>NUCLEOTIDE SEQUENCE [LARGE SCALE GENOMIC DNA]</scope>
    <source>
        <strain evidence="3">PB2801</strain>
    </source>
</reference>
<dbReference type="EMBL" id="GL380066">
    <property type="protein sequence ID" value="EGT45052.1"/>
    <property type="molecule type" value="Genomic_DNA"/>
</dbReference>